<gene>
    <name evidence="1" type="ORF">LCGC14_3043390</name>
</gene>
<dbReference type="InterPro" id="IPR036188">
    <property type="entry name" value="FAD/NAD-bd_sf"/>
</dbReference>
<dbReference type="EMBL" id="LAZR01063927">
    <property type="protein sequence ID" value="KKK58541.1"/>
    <property type="molecule type" value="Genomic_DNA"/>
</dbReference>
<dbReference type="PANTHER" id="PTHR42685">
    <property type="entry name" value="GERANYLGERANYL DIPHOSPHATE REDUCTASE"/>
    <property type="match status" value="1"/>
</dbReference>
<comment type="caution">
    <text evidence="1">The sequence shown here is derived from an EMBL/GenBank/DDBJ whole genome shotgun (WGS) entry which is preliminary data.</text>
</comment>
<accession>A0A0F8ZEU8</accession>
<feature type="non-terminal residue" evidence="1">
    <location>
        <position position="1"/>
    </location>
</feature>
<evidence type="ECO:0000313" key="1">
    <source>
        <dbReference type="EMBL" id="KKK58541.1"/>
    </source>
</evidence>
<organism evidence="1">
    <name type="scientific">marine sediment metagenome</name>
    <dbReference type="NCBI Taxonomy" id="412755"/>
    <lineage>
        <taxon>unclassified sequences</taxon>
        <taxon>metagenomes</taxon>
        <taxon>ecological metagenomes</taxon>
    </lineage>
</organism>
<protein>
    <recommendedName>
        <fullName evidence="2">FAD-binding domain-containing protein</fullName>
    </recommendedName>
</protein>
<dbReference type="Gene3D" id="3.50.50.60">
    <property type="entry name" value="FAD/NAD(P)-binding domain"/>
    <property type="match status" value="1"/>
</dbReference>
<dbReference type="PANTHER" id="PTHR42685:SF22">
    <property type="entry name" value="CONDITIONED MEDIUM FACTOR RECEPTOR 1"/>
    <property type="match status" value="1"/>
</dbReference>
<proteinExistence type="predicted"/>
<sequence length="356" mass="39195">VEGVNVTVLEKKQMPRVKPCGGALVGAFFDWLPEGIDLTSVIEDQVTTATVGLWGKHSVEIPLEKPIAMVQRYLLDSHLIRQAIRQGATLVQEASVVDLTRGDDRWYVHTAEEVYRAQVVVGADGAYSTIARLSGLGDKRSIFIASEWDVDVPPTVMDQWQGTMAIDFSLEFKGYAWVFPKPRTGILNIGFGSPKRLASHVHERTEIYAKIRGLDGWPATKKAHWVPTALPGATAVNPDGIMLIGDAAGLIDPATEEGLSWAARSSSAAAISIFQTMAEGRPELSFYQESYAQMVQELQDSKALRNVLMSSFLWKRRLNLEILHEVVNIVSGDLPTTYSNWATAHPKQKRIGAAIE</sequence>
<dbReference type="InterPro" id="IPR050407">
    <property type="entry name" value="Geranylgeranyl_reductase"/>
</dbReference>
<dbReference type="SUPFAM" id="SSF51905">
    <property type="entry name" value="FAD/NAD(P)-binding domain"/>
    <property type="match status" value="1"/>
</dbReference>
<dbReference type="AlphaFoldDB" id="A0A0F8ZEU8"/>
<reference evidence="1" key="1">
    <citation type="journal article" date="2015" name="Nature">
        <title>Complex archaea that bridge the gap between prokaryotes and eukaryotes.</title>
        <authorList>
            <person name="Spang A."/>
            <person name="Saw J.H."/>
            <person name="Jorgensen S.L."/>
            <person name="Zaremba-Niedzwiedzka K."/>
            <person name="Martijn J."/>
            <person name="Lind A.E."/>
            <person name="van Eijk R."/>
            <person name="Schleper C."/>
            <person name="Guy L."/>
            <person name="Ettema T.J."/>
        </authorList>
    </citation>
    <scope>NUCLEOTIDE SEQUENCE</scope>
</reference>
<name>A0A0F8ZEU8_9ZZZZ</name>
<evidence type="ECO:0008006" key="2">
    <source>
        <dbReference type="Google" id="ProtNLM"/>
    </source>
</evidence>
<feature type="non-terminal residue" evidence="1">
    <location>
        <position position="356"/>
    </location>
</feature>